<sequence length="135" mass="15017">MVIGGQVINPARVAENFANYAKEREQLIQAITQARIPGVLFLTGDRHHTILHQLDRSGTYPLYDLTVSPLTSGTARPGDEDLRQPTVVNGTLVTDHNFAILDVTGPLKDRVLSIKIFDANGTQRWTRDIRATDLR</sequence>
<evidence type="ECO:0000313" key="2">
    <source>
        <dbReference type="EMBL" id="GAA4454870.1"/>
    </source>
</evidence>
<keyword evidence="3" id="KW-1185">Reference proteome</keyword>
<gene>
    <name evidence="2" type="ORF">GCM10023189_21940</name>
</gene>
<evidence type="ECO:0000259" key="1">
    <source>
        <dbReference type="Pfam" id="PF09423"/>
    </source>
</evidence>
<dbReference type="Proteomes" id="UP001501175">
    <property type="component" value="Unassembled WGS sequence"/>
</dbReference>
<dbReference type="InterPro" id="IPR018946">
    <property type="entry name" value="PhoD-like_MPP"/>
</dbReference>
<dbReference type="Gene3D" id="3.60.21.70">
    <property type="entry name" value="PhoD-like phosphatase"/>
    <property type="match status" value="1"/>
</dbReference>
<dbReference type="InterPro" id="IPR038607">
    <property type="entry name" value="PhoD-like_sf"/>
</dbReference>
<proteinExistence type="predicted"/>
<dbReference type="PANTHER" id="PTHR33987:SF1">
    <property type="entry name" value="CALCINEURIN-LIKE METALLO-PHOSPHOESTERASE SUPERFAMILY PROTEIN"/>
    <property type="match status" value="1"/>
</dbReference>
<dbReference type="PANTHER" id="PTHR33987">
    <property type="entry name" value="CALCINEURIN-LIKE METALLO-PHOSPHOESTERASE SUPERFAMILY PROTEIN"/>
    <property type="match status" value="1"/>
</dbReference>
<name>A0ABP8MRJ0_9BACT</name>
<organism evidence="2 3">
    <name type="scientific">Nibrella saemangeumensis</name>
    <dbReference type="NCBI Taxonomy" id="1084526"/>
    <lineage>
        <taxon>Bacteria</taxon>
        <taxon>Pseudomonadati</taxon>
        <taxon>Bacteroidota</taxon>
        <taxon>Cytophagia</taxon>
        <taxon>Cytophagales</taxon>
        <taxon>Spirosomataceae</taxon>
        <taxon>Nibrella</taxon>
    </lineage>
</organism>
<comment type="caution">
    <text evidence="2">The sequence shown here is derived from an EMBL/GenBank/DDBJ whole genome shotgun (WGS) entry which is preliminary data.</text>
</comment>
<dbReference type="Pfam" id="PF09423">
    <property type="entry name" value="PhoD"/>
    <property type="match status" value="1"/>
</dbReference>
<evidence type="ECO:0000313" key="3">
    <source>
        <dbReference type="Proteomes" id="UP001501175"/>
    </source>
</evidence>
<reference evidence="3" key="1">
    <citation type="journal article" date="2019" name="Int. J. Syst. Evol. Microbiol.">
        <title>The Global Catalogue of Microorganisms (GCM) 10K type strain sequencing project: providing services to taxonomists for standard genome sequencing and annotation.</title>
        <authorList>
            <consortium name="The Broad Institute Genomics Platform"/>
            <consortium name="The Broad Institute Genome Sequencing Center for Infectious Disease"/>
            <person name="Wu L."/>
            <person name="Ma J."/>
        </authorList>
    </citation>
    <scope>NUCLEOTIDE SEQUENCE [LARGE SCALE GENOMIC DNA]</scope>
    <source>
        <strain evidence="3">JCM 17927</strain>
    </source>
</reference>
<feature type="domain" description="PhoD-like phosphatase metallophosphatase" evidence="1">
    <location>
        <begin position="18"/>
        <end position="80"/>
    </location>
</feature>
<protein>
    <recommendedName>
        <fullName evidence="1">PhoD-like phosphatase metallophosphatase domain-containing protein</fullName>
    </recommendedName>
</protein>
<accession>A0ABP8MRJ0</accession>
<dbReference type="EMBL" id="BAABHD010000024">
    <property type="protein sequence ID" value="GAA4454870.1"/>
    <property type="molecule type" value="Genomic_DNA"/>
</dbReference>